<sequence length="327" mass="35546">MSIEITGVSKRFGDFVALDDVSVSIPSGGLTALLGPSGGGKSTLLRIIAGLETADTGRVQIEGVDATNLSPQKRNVGFVFQHYAAFKHLSVARNVAFGLEIRKKPKAEIRERVDELLKLVHLSQFADRLPAQLSGGQRQRMALARALAVQPSVLLLDEPFGALDAKVRKELRDWLRRLHDEVHVTTVFVTHDQEEALEVADEIVVINEGRVEQIGSPDELYDRPANDFVMRFLGPVTELGDRLVRPHDLQLLPPGSDPGAASGLVKRITRIGFEIRVEVAVGEQTVTVTLNRNEFLALGLHAGSEVQVRVAPEVAGAESRSQVVGAV</sequence>
<dbReference type="PANTHER" id="PTHR42781">
    <property type="entry name" value="SPERMIDINE/PUTRESCINE IMPORT ATP-BINDING PROTEIN POTA"/>
    <property type="match status" value="1"/>
</dbReference>
<evidence type="ECO:0000256" key="7">
    <source>
        <dbReference type="ARBA" id="ARBA00023136"/>
    </source>
</evidence>
<evidence type="ECO:0000259" key="9">
    <source>
        <dbReference type="PROSITE" id="PS50893"/>
    </source>
</evidence>
<dbReference type="PROSITE" id="PS00211">
    <property type="entry name" value="ABC_TRANSPORTER_1"/>
    <property type="match status" value="1"/>
</dbReference>
<keyword evidence="2" id="KW-1003">Cell membrane</keyword>
<name>A0A8J3JW53_9ACTN</name>
<proteinExistence type="predicted"/>
<evidence type="ECO:0000256" key="2">
    <source>
        <dbReference type="ARBA" id="ARBA00022475"/>
    </source>
</evidence>
<dbReference type="SUPFAM" id="SSF50331">
    <property type="entry name" value="MOP-like"/>
    <property type="match status" value="1"/>
</dbReference>
<dbReference type="GO" id="GO:0015418">
    <property type="term" value="F:ABC-type quaternary ammonium compound transporting activity"/>
    <property type="evidence" value="ECO:0007669"/>
    <property type="project" value="UniProtKB-EC"/>
</dbReference>
<dbReference type="InterPro" id="IPR050093">
    <property type="entry name" value="ABC_SmlMolc_Importer"/>
</dbReference>
<dbReference type="SUPFAM" id="SSF52540">
    <property type="entry name" value="P-loop containing nucleoside triphosphate hydrolases"/>
    <property type="match status" value="1"/>
</dbReference>
<evidence type="ECO:0000256" key="8">
    <source>
        <dbReference type="ARBA" id="ARBA00066388"/>
    </source>
</evidence>
<dbReference type="Pfam" id="PF12857">
    <property type="entry name" value="TOBE_3"/>
    <property type="match status" value="1"/>
</dbReference>
<evidence type="ECO:0000256" key="4">
    <source>
        <dbReference type="ARBA" id="ARBA00022840"/>
    </source>
</evidence>
<dbReference type="GO" id="GO:0016887">
    <property type="term" value="F:ATP hydrolysis activity"/>
    <property type="evidence" value="ECO:0007669"/>
    <property type="project" value="InterPro"/>
</dbReference>
<dbReference type="InterPro" id="IPR017871">
    <property type="entry name" value="ABC_transporter-like_CS"/>
</dbReference>
<dbReference type="GO" id="GO:0043190">
    <property type="term" value="C:ATP-binding cassette (ABC) transporter complex"/>
    <property type="evidence" value="ECO:0007669"/>
    <property type="project" value="InterPro"/>
</dbReference>
<dbReference type="FunFam" id="3.40.50.300:FF:000425">
    <property type="entry name" value="Probable ABC transporter, ATP-binding subunit"/>
    <property type="match status" value="1"/>
</dbReference>
<dbReference type="Proteomes" id="UP000601223">
    <property type="component" value="Unassembled WGS sequence"/>
</dbReference>
<reference evidence="10 11" key="1">
    <citation type="submission" date="2021-01" db="EMBL/GenBank/DDBJ databases">
        <title>Whole genome shotgun sequence of Catellatospora bangladeshensis NBRC 107357.</title>
        <authorList>
            <person name="Komaki H."/>
            <person name="Tamura T."/>
        </authorList>
    </citation>
    <scope>NUCLEOTIDE SEQUENCE [LARGE SCALE GENOMIC DNA]</scope>
    <source>
        <strain evidence="10 11">NBRC 107357</strain>
    </source>
</reference>
<keyword evidence="7" id="KW-0472">Membrane</keyword>
<dbReference type="CDD" id="cd03296">
    <property type="entry name" value="ABC_CysA_sulfate_importer"/>
    <property type="match status" value="1"/>
</dbReference>
<accession>A0A8J3JW53</accession>
<keyword evidence="5" id="KW-1278">Translocase</keyword>
<keyword evidence="11" id="KW-1185">Reference proteome</keyword>
<dbReference type="EC" id="7.6.2.9" evidence="8"/>
<dbReference type="GO" id="GO:0015419">
    <property type="term" value="F:ABC-type sulfate transporter activity"/>
    <property type="evidence" value="ECO:0007669"/>
    <property type="project" value="InterPro"/>
</dbReference>
<dbReference type="InterPro" id="IPR003593">
    <property type="entry name" value="AAA+_ATPase"/>
</dbReference>
<evidence type="ECO:0000313" key="10">
    <source>
        <dbReference type="EMBL" id="GIF84159.1"/>
    </source>
</evidence>
<keyword evidence="4 10" id="KW-0067">ATP-binding</keyword>
<keyword evidence="1" id="KW-0813">Transport</keyword>
<keyword evidence="6" id="KW-0764">Sulfate transport</keyword>
<comment type="caution">
    <text evidence="10">The sequence shown here is derived from an EMBL/GenBank/DDBJ whole genome shotgun (WGS) entry which is preliminary data.</text>
</comment>
<dbReference type="NCBIfam" id="TIGR00968">
    <property type="entry name" value="3a0106s01"/>
    <property type="match status" value="1"/>
</dbReference>
<evidence type="ECO:0000256" key="6">
    <source>
        <dbReference type="ARBA" id="ARBA00023032"/>
    </source>
</evidence>
<keyword evidence="3" id="KW-0547">Nucleotide-binding</keyword>
<evidence type="ECO:0000256" key="5">
    <source>
        <dbReference type="ARBA" id="ARBA00022967"/>
    </source>
</evidence>
<dbReference type="AlphaFoldDB" id="A0A8J3JW53"/>
<protein>
    <recommendedName>
        <fullName evidence="8">ABC-type quaternary amine transporter</fullName>
        <ecNumber evidence="8">7.6.2.9</ecNumber>
    </recommendedName>
</protein>
<feature type="domain" description="ABC transporter" evidence="9">
    <location>
        <begin position="3"/>
        <end position="233"/>
    </location>
</feature>
<dbReference type="Pfam" id="PF00005">
    <property type="entry name" value="ABC_tran"/>
    <property type="match status" value="1"/>
</dbReference>
<evidence type="ECO:0000313" key="11">
    <source>
        <dbReference type="Proteomes" id="UP000601223"/>
    </source>
</evidence>
<gene>
    <name evidence="10" type="primary">cysA</name>
    <name evidence="10" type="ORF">Cba03nite_55080</name>
</gene>
<dbReference type="Gene3D" id="3.40.50.300">
    <property type="entry name" value="P-loop containing nucleotide triphosphate hydrolases"/>
    <property type="match status" value="1"/>
</dbReference>
<dbReference type="InterPro" id="IPR005666">
    <property type="entry name" value="Sulph_transpt1"/>
</dbReference>
<dbReference type="EMBL" id="BONF01000034">
    <property type="protein sequence ID" value="GIF84159.1"/>
    <property type="molecule type" value="Genomic_DNA"/>
</dbReference>
<organism evidence="10 11">
    <name type="scientific">Catellatospora bangladeshensis</name>
    <dbReference type="NCBI Taxonomy" id="310355"/>
    <lineage>
        <taxon>Bacteria</taxon>
        <taxon>Bacillati</taxon>
        <taxon>Actinomycetota</taxon>
        <taxon>Actinomycetes</taxon>
        <taxon>Micromonosporales</taxon>
        <taxon>Micromonosporaceae</taxon>
        <taxon>Catellatospora</taxon>
    </lineage>
</organism>
<dbReference type="PROSITE" id="PS50893">
    <property type="entry name" value="ABC_TRANSPORTER_2"/>
    <property type="match status" value="1"/>
</dbReference>
<dbReference type="InterPro" id="IPR024765">
    <property type="entry name" value="TOBE-like"/>
</dbReference>
<dbReference type="InterPro" id="IPR027417">
    <property type="entry name" value="P-loop_NTPase"/>
</dbReference>
<dbReference type="InterPro" id="IPR008995">
    <property type="entry name" value="Mo/tungstate-bd_C_term_dom"/>
</dbReference>
<evidence type="ECO:0000256" key="3">
    <source>
        <dbReference type="ARBA" id="ARBA00022741"/>
    </source>
</evidence>
<dbReference type="InterPro" id="IPR003439">
    <property type="entry name" value="ABC_transporter-like_ATP-bd"/>
</dbReference>
<evidence type="ECO:0000256" key="1">
    <source>
        <dbReference type="ARBA" id="ARBA00022448"/>
    </source>
</evidence>
<dbReference type="GO" id="GO:0005524">
    <property type="term" value="F:ATP binding"/>
    <property type="evidence" value="ECO:0007669"/>
    <property type="project" value="UniProtKB-KW"/>
</dbReference>
<dbReference type="PANTHER" id="PTHR42781:SF4">
    <property type="entry name" value="SPERMIDINE_PUTRESCINE IMPORT ATP-BINDING PROTEIN POTA"/>
    <property type="match status" value="1"/>
</dbReference>
<dbReference type="SMART" id="SM00382">
    <property type="entry name" value="AAA"/>
    <property type="match status" value="1"/>
</dbReference>
<dbReference type="RefSeq" id="WP_203752049.1">
    <property type="nucleotide sequence ID" value="NZ_BONF01000034.1"/>
</dbReference>